<dbReference type="EMBL" id="JAEFBK010000010">
    <property type="protein sequence ID" value="KAG7558348.1"/>
    <property type="molecule type" value="Genomic_DNA"/>
</dbReference>
<feature type="compositionally biased region" description="Acidic residues" evidence="5">
    <location>
        <begin position="737"/>
        <end position="748"/>
    </location>
</feature>
<keyword evidence="3" id="KW-0378">Hydrolase</keyword>
<evidence type="ECO:0000313" key="8">
    <source>
        <dbReference type="EMBL" id="KAG7558348.1"/>
    </source>
</evidence>
<dbReference type="CDD" id="cd09272">
    <property type="entry name" value="RNase_HI_RT_Ty1"/>
    <property type="match status" value="1"/>
</dbReference>
<evidence type="ECO:0000259" key="6">
    <source>
        <dbReference type="PROSITE" id="PS50158"/>
    </source>
</evidence>
<name>A0A8T1ZHZ7_9BRAS</name>
<dbReference type="PANTHER" id="PTHR42648:SF18">
    <property type="entry name" value="RETROTRANSPOSON, UNCLASSIFIED-LIKE PROTEIN"/>
    <property type="match status" value="1"/>
</dbReference>
<sequence>MSDDKTLTKIPHFDGHYDHWSELMENLLRAKGLWNLVEEGYTEAAEGIELTAAQKKSMEDLKMKDHQVKHYLFQAIDRVVFEQILDRKTSKIIWDSLKRKFGGNERVKRSLLQTLRREFEILAMKADESIDDYVGRVMTVSNKMRSNGEDMPDSKIVEKILRTLTDRFTYVVVSIEESKDTSSMTVDELQSSLSVHEKKFKRGSYEEDDQALNVRGRGRGFYRGRGSGRGRSFNKAVIECYKCHKLGHFQYECPSANTGAHYAEIEEEEEVLLMAHVELHGTKREDAWFVDSGCSNHMCGERGMFSSLDTTFTHNVKLGNNHKLLVSGKGVVKIILKGICYVVNDVYYVPELKNNLFSVGQLQEKGLDVLFRGGEWKTCSIFHPTKGKIAESVMTANRMFVLLGETCGENKEERCLQTDISDKAELWHHRYGHLSYKGLLTLYKKEMVVGLPEIGQVEVTCEVCVKGKQHRVPFPKQSKWRATEKLQLIHSDLCGPITPPSNSQKRYLISFIDDFSRKTWIYFVLEKSEAFQQFKLFKTFVEKQTGLFIKCLRTDRGGEYNSSEFKEYCKEHGIQRQLTTSYTPQQNGVAERKNRTIMNMVRAVLSEKGVPKTFWPDAVQWANHVLNRSPTLIVKDMTPEEAWSGRKPSVEHFRIFGCIGHVHIPDVKRTKLDDKSVKCVLLGFSSESKAFKMFDPVEKKVHTSRDVIFEEDKKWNWERDGYAVEQNIELEWEDEYECEVEEEEEAENQNETQNPPNDSQIGATTSVAGRPRKPPVWAADYTSGEELSDTEEEANMARVDSFDSENFAFMIISDPTSFQEATKHLKWRQAMDAEIKSIERNQTWSLTLLPDGAKAIGVKWIYKTKFNEVGEVDKFKARLVVKGYAQEYGVDYTEVFAPVARMDTVRMIIALAAQRGWAVHQLDVKSAFLHGELKEDVFVEQPQGYEIAGKSHMVYKLHKALYGLKQAPRAWFSRIEAYFIKEGFVSSSSEQTLFVKQKGGKILIVSIYVDDLLFTSDDEQLLEEFKCSMKDEFDMTDLGKMRYFLGIEVVQEADGIFICQRKYAAELIEKFGMQNCNPVCNPIVPGQKIGRDEAGVKVDSTLYKQIVGSLMYLTATRPDLMYVVSLISRFMANPTELHLATAKRIIRYLKGTMEYGIWYKRGERSELIGYTDSDYAGDLDDSRSTSGYVFLMSGGAVAWSSRKQPIVTLSTTEAEFSFIISGYIGNDALLRNVTFEDEYMLSTCLGCLNDLGSGSMDDGVALDPRKAQLGHGDVPVPELSRQMLPSRYRMTRAVSIGVLRASSVLSPELFWQCSPSRFGDTSRGVVSQLGPNAGGIRPQQLAPQLKMSLSDSSDSTRGRSIPVHKRKMVWSSSDGSEASSSGRPEPDSGAESSSEQRGNPSQFVAREDAIADIARDEDLPDDPEAVLHRRMRPPAPDEAGVSCWQDAPELPILPEVKGEMVTYDPAEGARLLQLAIQGAMAQRKKTRAKKVKRPDPPGSTLSTSDSLRDLKARFNFSEGITLRLPTPSERADDPPEGFFTLYEGFFYFCFLLST</sequence>
<dbReference type="PANTHER" id="PTHR42648">
    <property type="entry name" value="TRANSPOSASE, PUTATIVE-RELATED"/>
    <property type="match status" value="1"/>
</dbReference>
<keyword evidence="4" id="KW-0863">Zinc-finger</keyword>
<keyword evidence="4" id="KW-0862">Zinc</keyword>
<dbReference type="GO" id="GO:0006508">
    <property type="term" value="P:proteolysis"/>
    <property type="evidence" value="ECO:0007669"/>
    <property type="project" value="UniProtKB-KW"/>
</dbReference>
<feature type="region of interest" description="Disordered" evidence="5">
    <location>
        <begin position="1322"/>
        <end position="1402"/>
    </location>
</feature>
<dbReference type="InterPro" id="IPR057670">
    <property type="entry name" value="SH3_retrovirus"/>
</dbReference>
<organism evidence="8 9">
    <name type="scientific">Arabidopsis thaliana x Arabidopsis arenosa</name>
    <dbReference type="NCBI Taxonomy" id="1240361"/>
    <lineage>
        <taxon>Eukaryota</taxon>
        <taxon>Viridiplantae</taxon>
        <taxon>Streptophyta</taxon>
        <taxon>Embryophyta</taxon>
        <taxon>Tracheophyta</taxon>
        <taxon>Spermatophyta</taxon>
        <taxon>Magnoliopsida</taxon>
        <taxon>eudicotyledons</taxon>
        <taxon>Gunneridae</taxon>
        <taxon>Pentapetalae</taxon>
        <taxon>rosids</taxon>
        <taxon>malvids</taxon>
        <taxon>Brassicales</taxon>
        <taxon>Brassicaceae</taxon>
        <taxon>Camelineae</taxon>
        <taxon>Arabidopsis</taxon>
    </lineage>
</organism>
<evidence type="ECO:0000256" key="5">
    <source>
        <dbReference type="SAM" id="MobiDB-lite"/>
    </source>
</evidence>
<evidence type="ECO:0000256" key="1">
    <source>
        <dbReference type="ARBA" id="ARBA00022670"/>
    </source>
</evidence>
<feature type="compositionally biased region" description="Low complexity" evidence="5">
    <location>
        <begin position="1371"/>
        <end position="1381"/>
    </location>
</feature>
<gene>
    <name evidence="8" type="ORF">ISN45_Aa05g000170</name>
</gene>
<dbReference type="Pfam" id="PF13976">
    <property type="entry name" value="gag_pre-integrs"/>
    <property type="match status" value="1"/>
</dbReference>
<feature type="compositionally biased region" description="Polar residues" evidence="5">
    <location>
        <begin position="752"/>
        <end position="767"/>
    </location>
</feature>
<dbReference type="SMART" id="SM00343">
    <property type="entry name" value="ZnF_C2HC"/>
    <property type="match status" value="1"/>
</dbReference>
<keyword evidence="2" id="KW-0479">Metal-binding</keyword>
<dbReference type="Pfam" id="PF22936">
    <property type="entry name" value="Pol_BBD"/>
    <property type="match status" value="1"/>
</dbReference>
<protein>
    <submittedName>
        <fullName evidence="8">Ribonuclease H-like superfamily</fullName>
    </submittedName>
</protein>
<dbReference type="GO" id="GO:0015074">
    <property type="term" value="P:DNA integration"/>
    <property type="evidence" value="ECO:0007669"/>
    <property type="project" value="InterPro"/>
</dbReference>
<feature type="compositionally biased region" description="Polar residues" evidence="5">
    <location>
        <begin position="1390"/>
        <end position="1402"/>
    </location>
</feature>
<evidence type="ECO:0000313" key="9">
    <source>
        <dbReference type="Proteomes" id="UP000694240"/>
    </source>
</evidence>
<comment type="caution">
    <text evidence="8">The sequence shown here is derived from an EMBL/GenBank/DDBJ whole genome shotgun (WGS) entry which is preliminary data.</text>
</comment>
<evidence type="ECO:0000259" key="7">
    <source>
        <dbReference type="PROSITE" id="PS50994"/>
    </source>
</evidence>
<feature type="domain" description="Integrase catalytic" evidence="7">
    <location>
        <begin position="481"/>
        <end position="647"/>
    </location>
</feature>
<dbReference type="InterPro" id="IPR013103">
    <property type="entry name" value="RVT_2"/>
</dbReference>
<feature type="compositionally biased region" description="Basic residues" evidence="5">
    <location>
        <begin position="1483"/>
        <end position="1492"/>
    </location>
</feature>
<dbReference type="InterPro" id="IPR039537">
    <property type="entry name" value="Retrotran_Ty1/copia-like"/>
</dbReference>
<dbReference type="GO" id="GO:0003676">
    <property type="term" value="F:nucleic acid binding"/>
    <property type="evidence" value="ECO:0007669"/>
    <property type="project" value="InterPro"/>
</dbReference>
<evidence type="ECO:0000256" key="2">
    <source>
        <dbReference type="ARBA" id="ARBA00022723"/>
    </source>
</evidence>
<dbReference type="InterPro" id="IPR001878">
    <property type="entry name" value="Znf_CCHC"/>
</dbReference>
<accession>A0A8T1ZHZ7</accession>
<dbReference type="Pfam" id="PF00665">
    <property type="entry name" value="rve"/>
    <property type="match status" value="1"/>
</dbReference>
<dbReference type="Pfam" id="PF07727">
    <property type="entry name" value="RVT_2"/>
    <property type="match status" value="1"/>
</dbReference>
<evidence type="ECO:0000256" key="4">
    <source>
        <dbReference type="PROSITE-ProRule" id="PRU00047"/>
    </source>
</evidence>
<dbReference type="Proteomes" id="UP000694240">
    <property type="component" value="Chromosome 10"/>
</dbReference>
<dbReference type="InterPro" id="IPR001584">
    <property type="entry name" value="Integrase_cat-core"/>
</dbReference>
<evidence type="ECO:0000256" key="3">
    <source>
        <dbReference type="ARBA" id="ARBA00022801"/>
    </source>
</evidence>
<dbReference type="GO" id="GO:0008233">
    <property type="term" value="F:peptidase activity"/>
    <property type="evidence" value="ECO:0007669"/>
    <property type="project" value="UniProtKB-KW"/>
</dbReference>
<feature type="region of interest" description="Disordered" evidence="5">
    <location>
        <begin position="1483"/>
        <end position="1505"/>
    </location>
</feature>
<dbReference type="PROSITE" id="PS50158">
    <property type="entry name" value="ZF_CCHC"/>
    <property type="match status" value="1"/>
</dbReference>
<dbReference type="InterPro" id="IPR025724">
    <property type="entry name" value="GAG-pre-integrase_dom"/>
</dbReference>
<dbReference type="InterPro" id="IPR054722">
    <property type="entry name" value="PolX-like_BBD"/>
</dbReference>
<dbReference type="Pfam" id="PF14223">
    <property type="entry name" value="Retrotran_gag_2"/>
    <property type="match status" value="1"/>
</dbReference>
<keyword evidence="1" id="KW-0645">Protease</keyword>
<feature type="region of interest" description="Disordered" evidence="5">
    <location>
        <begin position="737"/>
        <end position="794"/>
    </location>
</feature>
<proteinExistence type="predicted"/>
<keyword evidence="9" id="KW-1185">Reference proteome</keyword>
<dbReference type="Pfam" id="PF25597">
    <property type="entry name" value="SH3_retrovirus"/>
    <property type="match status" value="1"/>
</dbReference>
<dbReference type="GO" id="GO:0008270">
    <property type="term" value="F:zinc ion binding"/>
    <property type="evidence" value="ECO:0007669"/>
    <property type="project" value="UniProtKB-KW"/>
</dbReference>
<reference evidence="8 9" key="1">
    <citation type="submission" date="2020-12" db="EMBL/GenBank/DDBJ databases">
        <title>Concerted genomic and epigenomic changes stabilize Arabidopsis allopolyploids.</title>
        <authorList>
            <person name="Chen Z."/>
        </authorList>
    </citation>
    <scope>NUCLEOTIDE SEQUENCE [LARGE SCALE GENOMIC DNA]</scope>
    <source>
        <strain evidence="8">Allo738</strain>
        <tissue evidence="8">Leaf</tissue>
    </source>
</reference>
<dbReference type="PROSITE" id="PS50994">
    <property type="entry name" value="INTEGRASE"/>
    <property type="match status" value="1"/>
</dbReference>
<feature type="domain" description="CCHC-type" evidence="6">
    <location>
        <begin position="240"/>
        <end position="255"/>
    </location>
</feature>